<comment type="caution">
    <text evidence="2">The sequence shown here is derived from an EMBL/GenBank/DDBJ whole genome shotgun (WGS) entry which is preliminary data.</text>
</comment>
<evidence type="ECO:0000313" key="3">
    <source>
        <dbReference type="Proteomes" id="UP000297564"/>
    </source>
</evidence>
<dbReference type="EMBL" id="SMLL01000001">
    <property type="protein sequence ID" value="TFZ04960.1"/>
    <property type="molecule type" value="Genomic_DNA"/>
</dbReference>
<evidence type="ECO:0000313" key="2">
    <source>
        <dbReference type="EMBL" id="TFZ04960.1"/>
    </source>
</evidence>
<dbReference type="OrthoDB" id="9155071at2"/>
<gene>
    <name evidence="2" type="ORF">EZ242_04215</name>
</gene>
<dbReference type="AlphaFoldDB" id="A0A4Z0C3B0"/>
<dbReference type="RefSeq" id="WP_135283843.1">
    <property type="nucleotide sequence ID" value="NZ_SMLL01000001.1"/>
</dbReference>
<keyword evidence="3" id="KW-1185">Reference proteome</keyword>
<protein>
    <submittedName>
        <fullName evidence="2">Uncharacterized protein</fullName>
    </submittedName>
</protein>
<sequence>MATFFKTSRLWIVDYTWRGRPRRAYKALPDGVDGTARLAAELAEVQGRHARLVQVRPATADEESEYLRGLTPPNVMCPTGRR</sequence>
<proteinExistence type="predicted"/>
<reference evidence="2 3" key="1">
    <citation type="submission" date="2019-03" db="EMBL/GenBank/DDBJ databases">
        <title>Ramlibacter rhizophilus CCTCC AB2015357, whole genome shotgun sequence.</title>
        <authorList>
            <person name="Zhang X."/>
            <person name="Feng G."/>
            <person name="Zhu H."/>
        </authorList>
    </citation>
    <scope>NUCLEOTIDE SEQUENCE [LARGE SCALE GENOMIC DNA]</scope>
    <source>
        <strain evidence="2 3">CCTCC AB2015357</strain>
    </source>
</reference>
<dbReference type="Proteomes" id="UP000297564">
    <property type="component" value="Unassembled WGS sequence"/>
</dbReference>
<organism evidence="2 3">
    <name type="scientific">Ramlibacter rhizophilus</name>
    <dbReference type="NCBI Taxonomy" id="1781167"/>
    <lineage>
        <taxon>Bacteria</taxon>
        <taxon>Pseudomonadati</taxon>
        <taxon>Pseudomonadota</taxon>
        <taxon>Betaproteobacteria</taxon>
        <taxon>Burkholderiales</taxon>
        <taxon>Comamonadaceae</taxon>
        <taxon>Ramlibacter</taxon>
    </lineage>
</organism>
<feature type="region of interest" description="Disordered" evidence="1">
    <location>
        <begin position="63"/>
        <end position="82"/>
    </location>
</feature>
<accession>A0A4Z0C3B0</accession>
<evidence type="ECO:0000256" key="1">
    <source>
        <dbReference type="SAM" id="MobiDB-lite"/>
    </source>
</evidence>
<name>A0A4Z0C3B0_9BURK</name>